<accession>A0A3Q8XP01</accession>
<dbReference type="Proteomes" id="UP000268192">
    <property type="component" value="Chromosome"/>
</dbReference>
<dbReference type="GO" id="GO:0003700">
    <property type="term" value="F:DNA-binding transcription factor activity"/>
    <property type="evidence" value="ECO:0007669"/>
    <property type="project" value="InterPro"/>
</dbReference>
<proteinExistence type="predicted"/>
<dbReference type="SMART" id="SM00419">
    <property type="entry name" value="HTH_CRP"/>
    <property type="match status" value="1"/>
</dbReference>
<dbReference type="KEGG" id="abaw:D5400_12020"/>
<evidence type="ECO:0000313" key="7">
    <source>
        <dbReference type="Proteomes" id="UP000268192"/>
    </source>
</evidence>
<dbReference type="PROSITE" id="PS50042">
    <property type="entry name" value="CNMP_BINDING_3"/>
    <property type="match status" value="1"/>
</dbReference>
<evidence type="ECO:0000256" key="1">
    <source>
        <dbReference type="ARBA" id="ARBA00023015"/>
    </source>
</evidence>
<dbReference type="Gene3D" id="1.10.10.10">
    <property type="entry name" value="Winged helix-like DNA-binding domain superfamily/Winged helix DNA-binding domain"/>
    <property type="match status" value="1"/>
</dbReference>
<dbReference type="InterPro" id="IPR012318">
    <property type="entry name" value="HTH_CRP"/>
</dbReference>
<dbReference type="PANTHER" id="PTHR24567">
    <property type="entry name" value="CRP FAMILY TRANSCRIPTIONAL REGULATORY PROTEIN"/>
    <property type="match status" value="1"/>
</dbReference>
<feature type="domain" description="HTH crp-type" evidence="5">
    <location>
        <begin position="154"/>
        <end position="225"/>
    </location>
</feature>
<dbReference type="Pfam" id="PF00027">
    <property type="entry name" value="cNMP_binding"/>
    <property type="match status" value="1"/>
</dbReference>
<dbReference type="InterPro" id="IPR036388">
    <property type="entry name" value="WH-like_DNA-bd_sf"/>
</dbReference>
<keyword evidence="1" id="KW-0805">Transcription regulation</keyword>
<name>A0A3Q8XP01_9HYPH</name>
<dbReference type="PROSITE" id="PS00042">
    <property type="entry name" value="HTH_CRP_1"/>
    <property type="match status" value="1"/>
</dbReference>
<keyword evidence="3" id="KW-0804">Transcription</keyword>
<dbReference type="EMBL" id="CP032509">
    <property type="protein sequence ID" value="AZN71902.1"/>
    <property type="molecule type" value="Genomic_DNA"/>
</dbReference>
<evidence type="ECO:0000256" key="3">
    <source>
        <dbReference type="ARBA" id="ARBA00023163"/>
    </source>
</evidence>
<keyword evidence="2" id="KW-0238">DNA-binding</keyword>
<dbReference type="InterPro" id="IPR014710">
    <property type="entry name" value="RmlC-like_jellyroll"/>
</dbReference>
<sequence length="255" mass="28177">MSSHNPFTNVTALHRCTKVKCGFCSGLSPEARHELSKLARIRSYRAGQTIVAQAEEVHIIGTVLEGVVRANKTLRDGRHQIVGLLLPSDVFGRLDGATSRVSLEAASDANVCSFKRQPFESLMDRFPEIERRMLLAVSDQLDAAQDWMLLLATQSVLERVATFLLMFCARDAGDRGALDIPVSRRDMAAYLGTTVESVSRAMQAMKRAGILEGSHSRHIEVTDFRRLASLSQHEPEQLGIASRLPNIGQNLHTSR</sequence>
<organism evidence="6 7">
    <name type="scientific">Georhizobium profundi</name>
    <dbReference type="NCBI Taxonomy" id="2341112"/>
    <lineage>
        <taxon>Bacteria</taxon>
        <taxon>Pseudomonadati</taxon>
        <taxon>Pseudomonadota</taxon>
        <taxon>Alphaproteobacteria</taxon>
        <taxon>Hyphomicrobiales</taxon>
        <taxon>Rhizobiaceae</taxon>
        <taxon>Georhizobium</taxon>
    </lineage>
</organism>
<evidence type="ECO:0000256" key="2">
    <source>
        <dbReference type="ARBA" id="ARBA00023125"/>
    </source>
</evidence>
<dbReference type="InterPro" id="IPR036390">
    <property type="entry name" value="WH_DNA-bd_sf"/>
</dbReference>
<dbReference type="Gene3D" id="2.60.120.10">
    <property type="entry name" value="Jelly Rolls"/>
    <property type="match status" value="1"/>
</dbReference>
<reference evidence="6 7" key="1">
    <citation type="submission" date="2018-09" db="EMBL/GenBank/DDBJ databases">
        <title>Marinorhizobium profundi gen. nov., sp. nov., isolated from a deep-sea sediment sample from the New Britain Trench and proposal of Marinorhizobiaceae fam. nov. in the order Rhizobiales of the class Alphaproteobacteria.</title>
        <authorList>
            <person name="Cao J."/>
        </authorList>
    </citation>
    <scope>NUCLEOTIDE SEQUENCE [LARGE SCALE GENOMIC DNA]</scope>
    <source>
        <strain evidence="6 7">WS11</strain>
    </source>
</reference>
<dbReference type="GO" id="GO:0003677">
    <property type="term" value="F:DNA binding"/>
    <property type="evidence" value="ECO:0007669"/>
    <property type="project" value="UniProtKB-KW"/>
</dbReference>
<evidence type="ECO:0000313" key="6">
    <source>
        <dbReference type="EMBL" id="AZN71902.1"/>
    </source>
</evidence>
<dbReference type="InterPro" id="IPR050397">
    <property type="entry name" value="Env_Response_Regulators"/>
</dbReference>
<dbReference type="PROSITE" id="PS51063">
    <property type="entry name" value="HTH_CRP_2"/>
    <property type="match status" value="1"/>
</dbReference>
<dbReference type="CDD" id="cd00038">
    <property type="entry name" value="CAP_ED"/>
    <property type="match status" value="1"/>
</dbReference>
<dbReference type="PANTHER" id="PTHR24567:SF75">
    <property type="entry name" value="FUMARATE AND NITRATE REDUCTION REGULATORY PROTEIN"/>
    <property type="match status" value="1"/>
</dbReference>
<dbReference type="InterPro" id="IPR000595">
    <property type="entry name" value="cNMP-bd_dom"/>
</dbReference>
<dbReference type="SMART" id="SM00100">
    <property type="entry name" value="cNMP"/>
    <property type="match status" value="1"/>
</dbReference>
<dbReference type="SUPFAM" id="SSF51206">
    <property type="entry name" value="cAMP-binding domain-like"/>
    <property type="match status" value="1"/>
</dbReference>
<dbReference type="InterPro" id="IPR018335">
    <property type="entry name" value="Tscrpt_reg_HTH_Crp-type_CS"/>
</dbReference>
<keyword evidence="7" id="KW-1185">Reference proteome</keyword>
<gene>
    <name evidence="6" type="ORF">D5400_12020</name>
</gene>
<dbReference type="GO" id="GO:0005829">
    <property type="term" value="C:cytosol"/>
    <property type="evidence" value="ECO:0007669"/>
    <property type="project" value="TreeGrafter"/>
</dbReference>
<evidence type="ECO:0000259" key="5">
    <source>
        <dbReference type="PROSITE" id="PS51063"/>
    </source>
</evidence>
<dbReference type="SUPFAM" id="SSF46785">
    <property type="entry name" value="Winged helix' DNA-binding domain"/>
    <property type="match status" value="1"/>
</dbReference>
<protein>
    <submittedName>
        <fullName evidence="6">Crp/Fnr family transcriptional regulator</fullName>
    </submittedName>
</protein>
<evidence type="ECO:0000259" key="4">
    <source>
        <dbReference type="PROSITE" id="PS50042"/>
    </source>
</evidence>
<feature type="domain" description="Cyclic nucleotide-binding" evidence="4">
    <location>
        <begin position="23"/>
        <end position="140"/>
    </location>
</feature>
<dbReference type="Pfam" id="PF13545">
    <property type="entry name" value="HTH_Crp_2"/>
    <property type="match status" value="1"/>
</dbReference>
<dbReference type="InterPro" id="IPR018490">
    <property type="entry name" value="cNMP-bd_dom_sf"/>
</dbReference>
<dbReference type="AlphaFoldDB" id="A0A3Q8XP01"/>
<dbReference type="CDD" id="cd00092">
    <property type="entry name" value="HTH_CRP"/>
    <property type="match status" value="1"/>
</dbReference>
<dbReference type="PRINTS" id="PR00034">
    <property type="entry name" value="HTHCRP"/>
</dbReference>